<keyword evidence="2" id="KW-0677">Repeat</keyword>
<keyword evidence="4" id="KW-0539">Nucleus</keyword>
<dbReference type="Proteomes" id="UP000504603">
    <property type="component" value="Unplaced"/>
</dbReference>
<dbReference type="GeneID" id="111024528"/>
<dbReference type="GO" id="GO:0003677">
    <property type="term" value="F:DNA binding"/>
    <property type="evidence" value="ECO:0007669"/>
    <property type="project" value="UniProtKB-KW"/>
</dbReference>
<dbReference type="FunFam" id="1.10.10.60:FF:000001">
    <property type="entry name" value="MYB-related transcription factor"/>
    <property type="match status" value="1"/>
</dbReference>
<dbReference type="GO" id="GO:0005634">
    <property type="term" value="C:nucleus"/>
    <property type="evidence" value="ECO:0007669"/>
    <property type="project" value="UniProtKB-SubCell"/>
</dbReference>
<dbReference type="InterPro" id="IPR015495">
    <property type="entry name" value="Myb_TF_plants"/>
</dbReference>
<evidence type="ECO:0000259" key="7">
    <source>
        <dbReference type="PROSITE" id="PS51294"/>
    </source>
</evidence>
<feature type="domain" description="HTH myb-type" evidence="7">
    <location>
        <begin position="62"/>
        <end position="116"/>
    </location>
</feature>
<feature type="compositionally biased region" description="Polar residues" evidence="5">
    <location>
        <begin position="208"/>
        <end position="226"/>
    </location>
</feature>
<evidence type="ECO:0000256" key="2">
    <source>
        <dbReference type="ARBA" id="ARBA00022737"/>
    </source>
</evidence>
<dbReference type="Gene3D" id="1.10.10.60">
    <property type="entry name" value="Homeodomain-like"/>
    <property type="match status" value="2"/>
</dbReference>
<dbReference type="PANTHER" id="PTHR10641">
    <property type="entry name" value="MYB FAMILY TRANSCRIPTION FACTOR"/>
    <property type="match status" value="1"/>
</dbReference>
<feature type="region of interest" description="Disordered" evidence="5">
    <location>
        <begin position="162"/>
        <end position="192"/>
    </location>
</feature>
<dbReference type="RefSeq" id="XP_022157918.1">
    <property type="nucleotide sequence ID" value="XM_022302226.1"/>
</dbReference>
<reference evidence="9" key="1">
    <citation type="submission" date="2025-08" db="UniProtKB">
        <authorList>
            <consortium name="RefSeq"/>
        </authorList>
    </citation>
    <scope>IDENTIFICATION</scope>
    <source>
        <strain evidence="9">OHB3-1</strain>
    </source>
</reference>
<feature type="domain" description="HTH myb-type" evidence="7">
    <location>
        <begin position="9"/>
        <end position="61"/>
    </location>
</feature>
<feature type="domain" description="Myb-like" evidence="6">
    <location>
        <begin position="9"/>
        <end position="61"/>
    </location>
</feature>
<comment type="subcellular location">
    <subcellularLocation>
        <location evidence="1">Nucleus</location>
    </subcellularLocation>
</comment>
<evidence type="ECO:0000256" key="4">
    <source>
        <dbReference type="ARBA" id="ARBA00023242"/>
    </source>
</evidence>
<evidence type="ECO:0000313" key="8">
    <source>
        <dbReference type="Proteomes" id="UP000504603"/>
    </source>
</evidence>
<accession>A0A6J1DUN6</accession>
<dbReference type="KEGG" id="mcha:111024528"/>
<keyword evidence="8" id="KW-1185">Reference proteome</keyword>
<evidence type="ECO:0000313" key="9">
    <source>
        <dbReference type="RefSeq" id="XP_022157918.1"/>
    </source>
</evidence>
<dbReference type="OrthoDB" id="2143914at2759"/>
<dbReference type="CDD" id="cd00167">
    <property type="entry name" value="SANT"/>
    <property type="match status" value="2"/>
</dbReference>
<evidence type="ECO:0000259" key="6">
    <source>
        <dbReference type="PROSITE" id="PS50090"/>
    </source>
</evidence>
<dbReference type="PROSITE" id="PS51294">
    <property type="entry name" value="HTH_MYB"/>
    <property type="match status" value="2"/>
</dbReference>
<dbReference type="PANTHER" id="PTHR10641:SF1320">
    <property type="entry name" value="TRANSCRIPTION FACTOR MYB96"/>
    <property type="match status" value="1"/>
</dbReference>
<dbReference type="Pfam" id="PF00249">
    <property type="entry name" value="Myb_DNA-binding"/>
    <property type="match status" value="2"/>
</dbReference>
<dbReference type="InterPro" id="IPR017930">
    <property type="entry name" value="Myb_dom"/>
</dbReference>
<feature type="compositionally biased region" description="Pro residues" evidence="5">
    <location>
        <begin position="171"/>
        <end position="183"/>
    </location>
</feature>
<dbReference type="GO" id="GO:0009733">
    <property type="term" value="P:response to auxin"/>
    <property type="evidence" value="ECO:0007669"/>
    <property type="project" value="TreeGrafter"/>
</dbReference>
<protein>
    <submittedName>
        <fullName evidence="9">Myb-related protein 306-like</fullName>
    </submittedName>
</protein>
<dbReference type="SUPFAM" id="SSF46689">
    <property type="entry name" value="Homeodomain-like"/>
    <property type="match status" value="1"/>
</dbReference>
<dbReference type="PROSITE" id="PS50090">
    <property type="entry name" value="MYB_LIKE"/>
    <property type="match status" value="2"/>
</dbReference>
<evidence type="ECO:0000256" key="5">
    <source>
        <dbReference type="SAM" id="MobiDB-lite"/>
    </source>
</evidence>
<organism evidence="8 9">
    <name type="scientific">Momordica charantia</name>
    <name type="common">Bitter gourd</name>
    <name type="synonym">Balsam pear</name>
    <dbReference type="NCBI Taxonomy" id="3673"/>
    <lineage>
        <taxon>Eukaryota</taxon>
        <taxon>Viridiplantae</taxon>
        <taxon>Streptophyta</taxon>
        <taxon>Embryophyta</taxon>
        <taxon>Tracheophyta</taxon>
        <taxon>Spermatophyta</taxon>
        <taxon>Magnoliopsida</taxon>
        <taxon>eudicotyledons</taxon>
        <taxon>Gunneridae</taxon>
        <taxon>Pentapetalae</taxon>
        <taxon>rosids</taxon>
        <taxon>fabids</taxon>
        <taxon>Cucurbitales</taxon>
        <taxon>Cucurbitaceae</taxon>
        <taxon>Momordiceae</taxon>
        <taxon>Momordica</taxon>
    </lineage>
</organism>
<name>A0A6J1DUN6_MOMCH</name>
<dbReference type="InterPro" id="IPR009057">
    <property type="entry name" value="Homeodomain-like_sf"/>
</dbReference>
<sequence>MGRPPCCDKQGVKKGPWTPEEDIVLVSYIQEHGPGNWRAVPPNTGLLRCSKSCRLRWTNYLRPGIKRGNFTHHEEKMIIHLQALLGNRWAAIASYLPQRTDNDIKNHWNTHLKKKLNSSLHRSPAAALSAAASAAADGGLFTSRGQWERRLQTDIHMAKQALSDALSPESSKPPPPPLPPAEPKSPHEAPAYASSADNIARWLKEWNKTTPPNSGLASSPANTNSGNCGGGRANEVDLSESFLGFDSFESSNSDQSPATSVFQGESEMMDESSVELLPMEVLEKWLNEDGKDYCFSEIYVDEKLKYDLL</sequence>
<proteinExistence type="predicted"/>
<dbReference type="AlphaFoldDB" id="A0A6J1DUN6"/>
<dbReference type="InterPro" id="IPR001005">
    <property type="entry name" value="SANT/Myb"/>
</dbReference>
<feature type="domain" description="Myb-like" evidence="6">
    <location>
        <begin position="62"/>
        <end position="112"/>
    </location>
</feature>
<evidence type="ECO:0000256" key="3">
    <source>
        <dbReference type="ARBA" id="ARBA00023125"/>
    </source>
</evidence>
<feature type="region of interest" description="Disordered" evidence="5">
    <location>
        <begin position="207"/>
        <end position="227"/>
    </location>
</feature>
<gene>
    <name evidence="9" type="primary">LOC111024528</name>
</gene>
<evidence type="ECO:0000256" key="1">
    <source>
        <dbReference type="ARBA" id="ARBA00004123"/>
    </source>
</evidence>
<keyword evidence="3" id="KW-0238">DNA-binding</keyword>
<dbReference type="SMART" id="SM00717">
    <property type="entry name" value="SANT"/>
    <property type="match status" value="2"/>
</dbReference>